<sequence>MRLDWRLCGRWGGAPGDVREGSSPQRSEKEKTGSKTPHCEKRSPMPARIGQAMEKGKFFATPARCTSRARAAT</sequence>
<protein>
    <submittedName>
        <fullName evidence="2">Uncharacterized protein</fullName>
    </submittedName>
</protein>
<gene>
    <name evidence="2" type="ORF">ASZ90_002414</name>
</gene>
<dbReference type="EMBL" id="LNQE01000294">
    <property type="protein sequence ID" value="KUG27726.1"/>
    <property type="molecule type" value="Genomic_DNA"/>
</dbReference>
<evidence type="ECO:0000256" key="1">
    <source>
        <dbReference type="SAM" id="MobiDB-lite"/>
    </source>
</evidence>
<feature type="compositionally biased region" description="Basic and acidic residues" evidence="1">
    <location>
        <begin position="26"/>
        <end position="43"/>
    </location>
</feature>
<evidence type="ECO:0000313" key="2">
    <source>
        <dbReference type="EMBL" id="KUG27726.1"/>
    </source>
</evidence>
<comment type="caution">
    <text evidence="2">The sequence shown here is derived from an EMBL/GenBank/DDBJ whole genome shotgun (WGS) entry which is preliminary data.</text>
</comment>
<organism evidence="2">
    <name type="scientific">hydrocarbon metagenome</name>
    <dbReference type="NCBI Taxonomy" id="938273"/>
    <lineage>
        <taxon>unclassified sequences</taxon>
        <taxon>metagenomes</taxon>
        <taxon>ecological metagenomes</taxon>
    </lineage>
</organism>
<accession>A0A0W8G436</accession>
<feature type="region of interest" description="Disordered" evidence="1">
    <location>
        <begin position="11"/>
        <end position="47"/>
    </location>
</feature>
<proteinExistence type="predicted"/>
<name>A0A0W8G436_9ZZZZ</name>
<reference evidence="2" key="1">
    <citation type="journal article" date="2015" name="Proc. Natl. Acad. Sci. U.S.A.">
        <title>Networks of energetic and metabolic interactions define dynamics in microbial communities.</title>
        <authorList>
            <person name="Embree M."/>
            <person name="Liu J.K."/>
            <person name="Al-Bassam M.M."/>
            <person name="Zengler K."/>
        </authorList>
    </citation>
    <scope>NUCLEOTIDE SEQUENCE</scope>
</reference>
<dbReference type="AlphaFoldDB" id="A0A0W8G436"/>